<comment type="caution">
    <text evidence="14">The sequence shown here is derived from an EMBL/GenBank/DDBJ whole genome shotgun (WGS) entry which is preliminary data.</text>
</comment>
<reference evidence="14" key="1">
    <citation type="submission" date="2023-11" db="EMBL/GenBank/DDBJ databases">
        <title>MicrobeMod: A computational toolkit for identifying prokaryotic methylation and restriction-modification with nanopore sequencing.</title>
        <authorList>
            <person name="Crits-Christoph A."/>
            <person name="Kang S.C."/>
            <person name="Lee H."/>
            <person name="Ostrov N."/>
        </authorList>
    </citation>
    <scope>NUCLEOTIDE SEQUENCE</scope>
    <source>
        <strain evidence="14">ATCC 51242</strain>
    </source>
</reference>
<dbReference type="Pfam" id="PF01546">
    <property type="entry name" value="Peptidase_M20"/>
    <property type="match status" value="1"/>
</dbReference>
<feature type="region of interest" description="Disordered" evidence="12">
    <location>
        <begin position="55"/>
        <end position="77"/>
    </location>
</feature>
<comment type="catalytic activity">
    <reaction evidence="11">
        <text>N-succinyl-(2S,6S)-2,6-diaminopimelate + H2O = (2S,6S)-2,6-diaminopimelate + succinate</text>
        <dbReference type="Rhea" id="RHEA:22608"/>
        <dbReference type="ChEBI" id="CHEBI:15377"/>
        <dbReference type="ChEBI" id="CHEBI:30031"/>
        <dbReference type="ChEBI" id="CHEBI:57609"/>
        <dbReference type="ChEBI" id="CHEBI:58087"/>
        <dbReference type="EC" id="3.5.1.18"/>
    </reaction>
</comment>
<evidence type="ECO:0000256" key="8">
    <source>
        <dbReference type="ARBA" id="ARBA00022801"/>
    </source>
</evidence>
<organism evidence="14 15">
    <name type="scientific">Rubrobacter radiotolerans</name>
    <name type="common">Arthrobacter radiotolerans</name>
    <dbReference type="NCBI Taxonomy" id="42256"/>
    <lineage>
        <taxon>Bacteria</taxon>
        <taxon>Bacillati</taxon>
        <taxon>Actinomycetota</taxon>
        <taxon>Rubrobacteria</taxon>
        <taxon>Rubrobacterales</taxon>
        <taxon>Rubrobacteraceae</taxon>
        <taxon>Rubrobacter</taxon>
    </lineage>
</organism>
<gene>
    <name evidence="14" type="ORF">SIL72_00235</name>
</gene>
<evidence type="ECO:0000259" key="13">
    <source>
        <dbReference type="Pfam" id="PF07687"/>
    </source>
</evidence>
<dbReference type="Proteomes" id="UP001281130">
    <property type="component" value="Unassembled WGS sequence"/>
</dbReference>
<comment type="similarity">
    <text evidence="4">Belongs to the peptidase M20A family.</text>
</comment>
<evidence type="ECO:0000313" key="15">
    <source>
        <dbReference type="Proteomes" id="UP001281130"/>
    </source>
</evidence>
<dbReference type="Gene3D" id="3.40.630.10">
    <property type="entry name" value="Zn peptidases"/>
    <property type="match status" value="1"/>
</dbReference>
<comment type="pathway">
    <text evidence="3">Amino-acid biosynthesis; L-lysine biosynthesis via DAP pathway; LL-2,6-diaminopimelate from (S)-tetrahydrodipicolinate (succinylase route): step 3/3.</text>
</comment>
<dbReference type="InterPro" id="IPR002933">
    <property type="entry name" value="Peptidase_M20"/>
</dbReference>
<evidence type="ECO:0000256" key="3">
    <source>
        <dbReference type="ARBA" id="ARBA00005130"/>
    </source>
</evidence>
<evidence type="ECO:0000256" key="12">
    <source>
        <dbReference type="SAM" id="MobiDB-lite"/>
    </source>
</evidence>
<evidence type="ECO:0000256" key="6">
    <source>
        <dbReference type="ARBA" id="ARBA00016853"/>
    </source>
</evidence>
<dbReference type="SUPFAM" id="SSF55031">
    <property type="entry name" value="Bacterial exopeptidase dimerisation domain"/>
    <property type="match status" value="1"/>
</dbReference>
<dbReference type="RefSeq" id="WP_051589812.1">
    <property type="nucleotide sequence ID" value="NZ_CP007514.1"/>
</dbReference>
<sequence length="412" mass="43831">MEARREPAVDLLRSLVRVPSVTEDEGAVQRLVEREMVRRGLDVDRWEATEEELAPHADEVGEGLLPKGRPNLLGTRRGTGSGRSLLLNAHVDTVEVGDRDAWSVEPFGGDLVGDALYGRGSCDMKGGLATFLIALDVLDDLGVRLRGDVKLAATVGEEDGGHGALSTVLRGHRADAVVISEPTRLALVPAQGGSLVFRLSVPGLAAHAAARDSGVSAFERFLPLYDALLDLEEERNASLSHPLYAGVENKVPINVGRVRAGNWASTVPESLVAEVRAGLLPGESVGEFKRLLEGRLRAVSEEDDWLAENPPELVYFGGQFSPAEVRSDAPILSALAGAHRAATGRSPAVEGVPYGSDMRHFVRTGGMDCVMYGAGDVRLAHAPDEHVSIAELLAAVATYAHLITDWCGAEGL</sequence>
<dbReference type="Gene3D" id="3.30.70.360">
    <property type="match status" value="1"/>
</dbReference>
<dbReference type="InterPro" id="IPR011650">
    <property type="entry name" value="Peptidase_M20_dimer"/>
</dbReference>
<dbReference type="AlphaFoldDB" id="A0AB35T1W3"/>
<dbReference type="PROSITE" id="PS00758">
    <property type="entry name" value="ARGE_DAPE_CPG2_1"/>
    <property type="match status" value="1"/>
</dbReference>
<dbReference type="PROSITE" id="PS00759">
    <property type="entry name" value="ARGE_DAPE_CPG2_2"/>
    <property type="match status" value="1"/>
</dbReference>
<dbReference type="PANTHER" id="PTHR43808:SF25">
    <property type="entry name" value="PEPTIDASE M20 DIMERISATION DOMAIN-CONTAINING PROTEIN"/>
    <property type="match status" value="1"/>
</dbReference>
<evidence type="ECO:0000256" key="9">
    <source>
        <dbReference type="ARBA" id="ARBA00022833"/>
    </source>
</evidence>
<evidence type="ECO:0000256" key="7">
    <source>
        <dbReference type="ARBA" id="ARBA00022723"/>
    </source>
</evidence>
<dbReference type="EC" id="3.5.1.18" evidence="5"/>
<evidence type="ECO:0000256" key="10">
    <source>
        <dbReference type="ARBA" id="ARBA00023285"/>
    </source>
</evidence>
<dbReference type="InterPro" id="IPR036264">
    <property type="entry name" value="Bact_exopeptidase_dim_dom"/>
</dbReference>
<dbReference type="EMBL" id="JAWXXX010000001">
    <property type="protein sequence ID" value="MDX5892443.1"/>
    <property type="molecule type" value="Genomic_DNA"/>
</dbReference>
<evidence type="ECO:0000256" key="5">
    <source>
        <dbReference type="ARBA" id="ARBA00011921"/>
    </source>
</evidence>
<dbReference type="GO" id="GO:0009014">
    <property type="term" value="F:succinyl-diaminopimelate desuccinylase activity"/>
    <property type="evidence" value="ECO:0007669"/>
    <property type="project" value="UniProtKB-EC"/>
</dbReference>
<keyword evidence="7" id="KW-0479">Metal-binding</keyword>
<keyword evidence="10" id="KW-0170">Cobalt</keyword>
<accession>A0AB35T1W3</accession>
<dbReference type="InterPro" id="IPR010182">
    <property type="entry name" value="ArgE/DapE"/>
</dbReference>
<dbReference type="SUPFAM" id="SSF53187">
    <property type="entry name" value="Zn-dependent exopeptidases"/>
    <property type="match status" value="1"/>
</dbReference>
<evidence type="ECO:0000256" key="11">
    <source>
        <dbReference type="ARBA" id="ARBA00051301"/>
    </source>
</evidence>
<dbReference type="GO" id="GO:0046872">
    <property type="term" value="F:metal ion binding"/>
    <property type="evidence" value="ECO:0007669"/>
    <property type="project" value="UniProtKB-KW"/>
</dbReference>
<protein>
    <recommendedName>
        <fullName evidence="6">Probable succinyl-diaminopimelate desuccinylase</fullName>
        <ecNumber evidence="5">3.5.1.18</ecNumber>
    </recommendedName>
</protein>
<keyword evidence="8" id="KW-0378">Hydrolase</keyword>
<evidence type="ECO:0000256" key="1">
    <source>
        <dbReference type="ARBA" id="ARBA00001941"/>
    </source>
</evidence>
<dbReference type="InterPro" id="IPR001261">
    <property type="entry name" value="ArgE/DapE_CS"/>
</dbReference>
<evidence type="ECO:0000256" key="4">
    <source>
        <dbReference type="ARBA" id="ARBA00006247"/>
    </source>
</evidence>
<evidence type="ECO:0000256" key="2">
    <source>
        <dbReference type="ARBA" id="ARBA00001947"/>
    </source>
</evidence>
<dbReference type="PANTHER" id="PTHR43808">
    <property type="entry name" value="ACETYLORNITHINE DEACETYLASE"/>
    <property type="match status" value="1"/>
</dbReference>
<dbReference type="Pfam" id="PF07687">
    <property type="entry name" value="M20_dimer"/>
    <property type="match status" value="1"/>
</dbReference>
<comment type="cofactor">
    <cofactor evidence="2">
        <name>Zn(2+)</name>
        <dbReference type="ChEBI" id="CHEBI:29105"/>
    </cofactor>
</comment>
<feature type="domain" description="Peptidase M20 dimerisation" evidence="13">
    <location>
        <begin position="192"/>
        <end position="303"/>
    </location>
</feature>
<keyword evidence="9" id="KW-0862">Zinc</keyword>
<name>A0AB35T1W3_RUBRA</name>
<comment type="cofactor">
    <cofactor evidence="1">
        <name>Co(2+)</name>
        <dbReference type="ChEBI" id="CHEBI:48828"/>
    </cofactor>
</comment>
<dbReference type="NCBIfam" id="TIGR01910">
    <property type="entry name" value="DapE-ArgE"/>
    <property type="match status" value="1"/>
</dbReference>
<evidence type="ECO:0000313" key="14">
    <source>
        <dbReference type="EMBL" id="MDX5892443.1"/>
    </source>
</evidence>
<dbReference type="InterPro" id="IPR050072">
    <property type="entry name" value="Peptidase_M20A"/>
</dbReference>
<proteinExistence type="inferred from homology"/>